<dbReference type="Proteomes" id="UP000050454">
    <property type="component" value="Unassembled WGS sequence"/>
</dbReference>
<dbReference type="OrthoDB" id="905690at2"/>
<dbReference type="AlphaFoldDB" id="A0A0P7BSL4"/>
<gene>
    <name evidence="1" type="ORF">AFM12_13180</name>
</gene>
<organism evidence="1 2">
    <name type="scientific">Jiulongibacter sediminis</name>
    <dbReference type="NCBI Taxonomy" id="1605367"/>
    <lineage>
        <taxon>Bacteria</taxon>
        <taxon>Pseudomonadati</taxon>
        <taxon>Bacteroidota</taxon>
        <taxon>Cytophagia</taxon>
        <taxon>Cytophagales</taxon>
        <taxon>Leadbetterellaceae</taxon>
        <taxon>Jiulongibacter</taxon>
    </lineage>
</organism>
<comment type="caution">
    <text evidence="1">The sequence shown here is derived from an EMBL/GenBank/DDBJ whole genome shotgun (WGS) entry which is preliminary data.</text>
</comment>
<evidence type="ECO:0000313" key="1">
    <source>
        <dbReference type="EMBL" id="KPM47459.1"/>
    </source>
</evidence>
<name>A0A0P7BSL4_9BACT</name>
<protein>
    <recommendedName>
        <fullName evidence="3">Peptidase M10 metallopeptidase domain-containing protein</fullName>
    </recommendedName>
</protein>
<evidence type="ECO:0000313" key="2">
    <source>
        <dbReference type="Proteomes" id="UP000050454"/>
    </source>
</evidence>
<dbReference type="SUPFAM" id="SSF55486">
    <property type="entry name" value="Metalloproteases ('zincins'), catalytic domain"/>
    <property type="match status" value="1"/>
</dbReference>
<dbReference type="Gene3D" id="3.40.390.10">
    <property type="entry name" value="Collagenase (Catalytic Domain)"/>
    <property type="match status" value="1"/>
</dbReference>
<dbReference type="PROSITE" id="PS51257">
    <property type="entry name" value="PROKAR_LIPOPROTEIN"/>
    <property type="match status" value="1"/>
</dbReference>
<proteinExistence type="predicted"/>
<keyword evidence="2" id="KW-1185">Reference proteome</keyword>
<accession>A0A0P7BSL4</accession>
<dbReference type="RefSeq" id="WP_055148991.1">
    <property type="nucleotide sequence ID" value="NZ_JXSZ01000010.1"/>
</dbReference>
<dbReference type="GO" id="GO:0008237">
    <property type="term" value="F:metallopeptidase activity"/>
    <property type="evidence" value="ECO:0007669"/>
    <property type="project" value="InterPro"/>
</dbReference>
<reference evidence="1 2" key="1">
    <citation type="submission" date="2015-07" db="EMBL/GenBank/DDBJ databases">
        <title>The draft genome sequence of Leadbetterella sp. JN14-9.</title>
        <authorList>
            <person name="Liu Y."/>
            <person name="Du J."/>
            <person name="Shao Z."/>
        </authorList>
    </citation>
    <scope>NUCLEOTIDE SEQUENCE [LARGE SCALE GENOMIC DNA]</scope>
    <source>
        <strain evidence="1 2">JN14-9</strain>
    </source>
</reference>
<dbReference type="EMBL" id="LGTQ01000010">
    <property type="protein sequence ID" value="KPM47459.1"/>
    <property type="molecule type" value="Genomic_DNA"/>
</dbReference>
<dbReference type="InterPro" id="IPR024079">
    <property type="entry name" value="MetalloPept_cat_dom_sf"/>
</dbReference>
<evidence type="ECO:0008006" key="3">
    <source>
        <dbReference type="Google" id="ProtNLM"/>
    </source>
</evidence>
<sequence length="300" mass="32427">MKIQLLSAAVLAGLVFSCTDNQTPEMAVSEKAPELKKSMRSLRVTGDQTVAVYMAEYITIDAATGNTVFFNDRGNKQLSADFVPLDPRRGGRANITYLVDDEFTSDNGLTAAELEQAIDNGMNTWDAEGCSNLGITKVPYSGNSGFVSSSLGFGGDITLDADIQHSGFLPRAFFDALAPGGGDFILGVTFTLLWQDGAGNFTDIDNNGKLDVAFREIYYNDKFSWNTDGNSYDLETIALHESGHALSQAHFGKAFRSGGNGKLHFSPRAVMNAAYSGVQRDLKSTDHSGHCSNWSSWPNN</sequence>